<proteinExistence type="predicted"/>
<evidence type="ECO:0000313" key="2">
    <source>
        <dbReference type="Proteomes" id="UP001501411"/>
    </source>
</evidence>
<accession>A0ABP9AE21</accession>
<dbReference type="EMBL" id="BAABIQ010000002">
    <property type="protein sequence ID" value="GAA4779047.1"/>
    <property type="molecule type" value="Genomic_DNA"/>
</dbReference>
<name>A0ABP9AE21_9SPHI</name>
<dbReference type="RefSeq" id="WP_345229831.1">
    <property type="nucleotide sequence ID" value="NZ_BAABIQ010000002.1"/>
</dbReference>
<keyword evidence="2" id="KW-1185">Reference proteome</keyword>
<dbReference type="Proteomes" id="UP001501411">
    <property type="component" value="Unassembled WGS sequence"/>
</dbReference>
<comment type="caution">
    <text evidence="1">The sequence shown here is derived from an EMBL/GenBank/DDBJ whole genome shotgun (WGS) entry which is preliminary data.</text>
</comment>
<protein>
    <recommendedName>
        <fullName evidence="3">DUF4202 domain-containing protein</fullName>
    </recommendedName>
</protein>
<dbReference type="PANTHER" id="PTHR41729:SF1">
    <property type="entry name" value="GLUTAMYL-TRNA SYNTHETASE"/>
    <property type="match status" value="1"/>
</dbReference>
<dbReference type="PANTHER" id="PTHR41729">
    <property type="entry name" value="GLUTAMYL-TRNA SYNTHETASE"/>
    <property type="match status" value="1"/>
</dbReference>
<sequence>MNTKLQQAFERFDQYNQQDPNALIWEEKTYPQEYFLALKLHDWVLRLKPDANEALRLASRSQHIGRWKIARKDYPAGREGYLKWRKELANFHADKSASILQEVGYSEEIIQKVRSIILKKRIKVDQDVQTMENALCLVFLAYQYETFYPKYRTKIVTILKKSLLKMDSHGHQFALALPYSEEGLQYIKEALRLIQS</sequence>
<evidence type="ECO:0008006" key="3">
    <source>
        <dbReference type="Google" id="ProtNLM"/>
    </source>
</evidence>
<reference evidence="2" key="1">
    <citation type="journal article" date="2019" name="Int. J. Syst. Evol. Microbiol.">
        <title>The Global Catalogue of Microorganisms (GCM) 10K type strain sequencing project: providing services to taxonomists for standard genome sequencing and annotation.</title>
        <authorList>
            <consortium name="The Broad Institute Genomics Platform"/>
            <consortium name="The Broad Institute Genome Sequencing Center for Infectious Disease"/>
            <person name="Wu L."/>
            <person name="Ma J."/>
        </authorList>
    </citation>
    <scope>NUCLEOTIDE SEQUENCE [LARGE SCALE GENOMIC DNA]</scope>
    <source>
        <strain evidence="2">JCM 18200</strain>
    </source>
</reference>
<evidence type="ECO:0000313" key="1">
    <source>
        <dbReference type="EMBL" id="GAA4779047.1"/>
    </source>
</evidence>
<gene>
    <name evidence="1" type="ORF">GCM10023231_02130</name>
</gene>
<dbReference type="Pfam" id="PF13875">
    <property type="entry name" value="DUF4202"/>
    <property type="match status" value="1"/>
</dbReference>
<dbReference type="InterPro" id="IPR025255">
    <property type="entry name" value="DUF4202"/>
</dbReference>
<organism evidence="1 2">
    <name type="scientific">Olivibacter ginsenosidimutans</name>
    <dbReference type="NCBI Taxonomy" id="1176537"/>
    <lineage>
        <taxon>Bacteria</taxon>
        <taxon>Pseudomonadati</taxon>
        <taxon>Bacteroidota</taxon>
        <taxon>Sphingobacteriia</taxon>
        <taxon>Sphingobacteriales</taxon>
        <taxon>Sphingobacteriaceae</taxon>
        <taxon>Olivibacter</taxon>
    </lineage>
</organism>